<comment type="caution">
    <text evidence="2">The sequence shown here is derived from an EMBL/GenBank/DDBJ whole genome shotgun (WGS) entry which is preliminary data.</text>
</comment>
<evidence type="ECO:0000313" key="2">
    <source>
        <dbReference type="EMBL" id="RCN50968.1"/>
    </source>
</evidence>
<organism evidence="2 3">
    <name type="scientific">Ancylostoma caninum</name>
    <name type="common">Dog hookworm</name>
    <dbReference type="NCBI Taxonomy" id="29170"/>
    <lineage>
        <taxon>Eukaryota</taxon>
        <taxon>Metazoa</taxon>
        <taxon>Ecdysozoa</taxon>
        <taxon>Nematoda</taxon>
        <taxon>Chromadorea</taxon>
        <taxon>Rhabditida</taxon>
        <taxon>Rhabditina</taxon>
        <taxon>Rhabditomorpha</taxon>
        <taxon>Strongyloidea</taxon>
        <taxon>Ancylostomatidae</taxon>
        <taxon>Ancylostomatinae</taxon>
        <taxon>Ancylostoma</taxon>
    </lineage>
</organism>
<protein>
    <submittedName>
        <fullName evidence="2">Uncharacterized protein</fullName>
    </submittedName>
</protein>
<dbReference type="AlphaFoldDB" id="A0A368H5E6"/>
<evidence type="ECO:0000256" key="1">
    <source>
        <dbReference type="SAM" id="MobiDB-lite"/>
    </source>
</evidence>
<sequence>MNELLKIGRKIPIGREVEIRGKVEDKINLDQGRKIPIGREVEIRGKVEDKINSDQVRKIPIGREVEIRGKVGDKTSLDQVAHHDGNISLALAQPYSVEMRILAQLLTNLVSNLLRGKLDLEETPGVDKVDHGRISVAVAVHPGIKAGTTPTGGGDTGTGTPTAGTSGTEIIEI</sequence>
<feature type="compositionally biased region" description="Low complexity" evidence="1">
    <location>
        <begin position="158"/>
        <end position="173"/>
    </location>
</feature>
<keyword evidence="3" id="KW-1185">Reference proteome</keyword>
<name>A0A368H5E6_ANCCA</name>
<dbReference type="Proteomes" id="UP000252519">
    <property type="component" value="Unassembled WGS sequence"/>
</dbReference>
<reference evidence="2 3" key="1">
    <citation type="submission" date="2014-10" db="EMBL/GenBank/DDBJ databases">
        <title>Draft genome of the hookworm Ancylostoma caninum.</title>
        <authorList>
            <person name="Mitreva M."/>
        </authorList>
    </citation>
    <scope>NUCLEOTIDE SEQUENCE [LARGE SCALE GENOMIC DNA]</scope>
    <source>
        <strain evidence="2 3">Baltimore</strain>
    </source>
</reference>
<proteinExistence type="predicted"/>
<dbReference type="EMBL" id="JOJR01000018">
    <property type="protein sequence ID" value="RCN50968.1"/>
    <property type="molecule type" value="Genomic_DNA"/>
</dbReference>
<feature type="region of interest" description="Disordered" evidence="1">
    <location>
        <begin position="145"/>
        <end position="173"/>
    </location>
</feature>
<accession>A0A368H5E6</accession>
<evidence type="ECO:0000313" key="3">
    <source>
        <dbReference type="Proteomes" id="UP000252519"/>
    </source>
</evidence>
<gene>
    <name evidence="2" type="ORF">ANCCAN_02981</name>
</gene>